<dbReference type="InterPro" id="IPR029752">
    <property type="entry name" value="D-isomer_DH_CS1"/>
</dbReference>
<dbReference type="PANTHER" id="PTHR43761:SF1">
    <property type="entry name" value="D-ISOMER SPECIFIC 2-HYDROXYACID DEHYDROGENASE CATALYTIC DOMAIN-CONTAINING PROTEIN-RELATED"/>
    <property type="match status" value="1"/>
</dbReference>
<evidence type="ECO:0000256" key="3">
    <source>
        <dbReference type="ARBA" id="ARBA00023027"/>
    </source>
</evidence>
<dbReference type="InterPro" id="IPR006140">
    <property type="entry name" value="D-isomer_DH_NAD-bd"/>
</dbReference>
<dbReference type="PANTHER" id="PTHR43761">
    <property type="entry name" value="D-ISOMER SPECIFIC 2-HYDROXYACID DEHYDROGENASE FAMILY PROTEIN (AFU_ORTHOLOGUE AFUA_1G13630)"/>
    <property type="match status" value="1"/>
</dbReference>
<comment type="similarity">
    <text evidence="1 4">Belongs to the D-isomer specific 2-hydroxyacid dehydrogenase family.</text>
</comment>
<feature type="domain" description="D-isomer specific 2-hydroxyacid dehydrogenase NAD-binding" evidence="6">
    <location>
        <begin position="117"/>
        <end position="293"/>
    </location>
</feature>
<protein>
    <submittedName>
        <fullName evidence="7">Hydroxyacid dehydrogenase</fullName>
    </submittedName>
</protein>
<dbReference type="GO" id="GO:0016616">
    <property type="term" value="F:oxidoreductase activity, acting on the CH-OH group of donors, NAD or NADP as acceptor"/>
    <property type="evidence" value="ECO:0007669"/>
    <property type="project" value="InterPro"/>
</dbReference>
<evidence type="ECO:0000313" key="7">
    <source>
        <dbReference type="EMBL" id="NDY83011.1"/>
    </source>
</evidence>
<reference evidence="7" key="1">
    <citation type="submission" date="2020-02" db="EMBL/GenBank/DDBJ databases">
        <authorList>
            <person name="Chen W.-M."/>
        </authorList>
    </citation>
    <scope>NUCLEOTIDE SEQUENCE</scope>
    <source>
        <strain evidence="7">NBD-18</strain>
    </source>
</reference>
<dbReference type="InterPro" id="IPR050418">
    <property type="entry name" value="D-iso_2-hydroxyacid_DH_PdxB"/>
</dbReference>
<evidence type="ECO:0000259" key="6">
    <source>
        <dbReference type="Pfam" id="PF02826"/>
    </source>
</evidence>
<dbReference type="SUPFAM" id="SSF51735">
    <property type="entry name" value="NAD(P)-binding Rossmann-fold domains"/>
    <property type="match status" value="1"/>
</dbReference>
<keyword evidence="2 4" id="KW-0560">Oxidoreductase</keyword>
<feature type="domain" description="D-isomer specific 2-hydroxyacid dehydrogenase catalytic" evidence="5">
    <location>
        <begin position="38"/>
        <end position="325"/>
    </location>
</feature>
<dbReference type="EMBL" id="JAAGRN010000004">
    <property type="protein sequence ID" value="NDY83011.1"/>
    <property type="molecule type" value="Genomic_DNA"/>
</dbReference>
<keyword evidence="3" id="KW-0520">NAD</keyword>
<dbReference type="InterPro" id="IPR006139">
    <property type="entry name" value="D-isomer_2_OHA_DH_cat_dom"/>
</dbReference>
<dbReference type="InterPro" id="IPR036291">
    <property type="entry name" value="NAD(P)-bd_dom_sf"/>
</dbReference>
<proteinExistence type="inferred from homology"/>
<accession>A0A6B2QYB1</accession>
<dbReference type="Pfam" id="PF00389">
    <property type="entry name" value="2-Hacid_dh"/>
    <property type="match status" value="1"/>
</dbReference>
<dbReference type="CDD" id="cd12173">
    <property type="entry name" value="PGDH_4"/>
    <property type="match status" value="1"/>
</dbReference>
<dbReference type="FunFam" id="3.40.50.720:FF:000203">
    <property type="entry name" value="D-3-phosphoglycerate dehydrogenase (SerA)"/>
    <property type="match status" value="1"/>
</dbReference>
<dbReference type="RefSeq" id="WP_163653420.1">
    <property type="nucleotide sequence ID" value="NZ_JAAGRN010000004.1"/>
</dbReference>
<evidence type="ECO:0000256" key="1">
    <source>
        <dbReference type="ARBA" id="ARBA00005854"/>
    </source>
</evidence>
<sequence length="341" mass="37310">MKTNVVRFNFWLNPAFDAQIGKAADINLSVLKHEDSDEKNMAVFSNAHIYHILAARDEVPSQWWVTEELLSKSPNLLCVSSSGAGFDPVDVQACNKHGVLVVNQSGCNADSVAEHAIGLMLSVKHRIAESDRVMRANAYTTREDLMGNEIRGLTMGIIGLGNIGRRTALLAKAFGMEVLAYDPNLTQDEIISRGAKPVSHDQLLAQSDVVSIHCPRNPQTLNYFGAAQFRAMKPGAVFISTARGGIHDEQALYEALRDKHLSGAGLDVWSVEPPAKDNPLLGLPNVTCTYHTAGVTHEARRNAAVMGADQIEGLVRGERPPRLVNPEAWPAYLERKKRIFG</sequence>
<dbReference type="Pfam" id="PF02826">
    <property type="entry name" value="2-Hacid_dh_C"/>
    <property type="match status" value="1"/>
</dbReference>
<dbReference type="SUPFAM" id="SSF52283">
    <property type="entry name" value="Formate/glycerate dehydrogenase catalytic domain-like"/>
    <property type="match status" value="1"/>
</dbReference>
<comment type="caution">
    <text evidence="7">The sequence shown here is derived from an EMBL/GenBank/DDBJ whole genome shotgun (WGS) entry which is preliminary data.</text>
</comment>
<gene>
    <name evidence="7" type="ORF">G3I67_07195</name>
</gene>
<organism evidence="7">
    <name type="scientific">Sheuella amnicola</name>
    <dbReference type="NCBI Taxonomy" id="2707330"/>
    <lineage>
        <taxon>Bacteria</taxon>
        <taxon>Pseudomonadati</taxon>
        <taxon>Pseudomonadota</taxon>
        <taxon>Betaproteobacteria</taxon>
        <taxon>Burkholderiales</taxon>
        <taxon>Alcaligenaceae</taxon>
        <taxon>Sheuella</taxon>
    </lineage>
</organism>
<evidence type="ECO:0000256" key="4">
    <source>
        <dbReference type="RuleBase" id="RU003719"/>
    </source>
</evidence>
<evidence type="ECO:0000259" key="5">
    <source>
        <dbReference type="Pfam" id="PF00389"/>
    </source>
</evidence>
<name>A0A6B2QYB1_9BURK</name>
<dbReference type="GO" id="GO:0051287">
    <property type="term" value="F:NAD binding"/>
    <property type="evidence" value="ECO:0007669"/>
    <property type="project" value="InterPro"/>
</dbReference>
<dbReference type="AlphaFoldDB" id="A0A6B2QYB1"/>
<evidence type="ECO:0000256" key="2">
    <source>
        <dbReference type="ARBA" id="ARBA00023002"/>
    </source>
</evidence>
<dbReference type="PROSITE" id="PS00065">
    <property type="entry name" value="D_2_HYDROXYACID_DH_1"/>
    <property type="match status" value="1"/>
</dbReference>
<dbReference type="Gene3D" id="3.40.50.720">
    <property type="entry name" value="NAD(P)-binding Rossmann-like Domain"/>
    <property type="match status" value="2"/>
</dbReference>